<name>A0A445I7A7_GLYSO</name>
<keyword evidence="1" id="KW-0479">Metal-binding</keyword>
<keyword evidence="2" id="KW-0677">Repeat</keyword>
<dbReference type="FunFam" id="1.10.220.10:FF:000006">
    <property type="entry name" value="Annexin"/>
    <property type="match status" value="1"/>
</dbReference>
<dbReference type="GO" id="GO:0009651">
    <property type="term" value="P:response to salt stress"/>
    <property type="evidence" value="ECO:0007669"/>
    <property type="project" value="TreeGrafter"/>
</dbReference>
<evidence type="ECO:0000256" key="3">
    <source>
        <dbReference type="ARBA" id="ARBA00022837"/>
    </source>
</evidence>
<proteinExistence type="predicted"/>
<keyword evidence="5" id="KW-0111">Calcium/phospholipid-binding</keyword>
<keyword evidence="3" id="KW-0106">Calcium</keyword>
<dbReference type="PROSITE" id="PS51897">
    <property type="entry name" value="ANNEXIN_2"/>
    <property type="match status" value="2"/>
</dbReference>
<dbReference type="GO" id="GO:0009408">
    <property type="term" value="P:response to heat"/>
    <property type="evidence" value="ECO:0007669"/>
    <property type="project" value="TreeGrafter"/>
</dbReference>
<dbReference type="FunFam" id="1.10.220.10:FF:000021">
    <property type="entry name" value="annexin D4"/>
    <property type="match status" value="1"/>
</dbReference>
<dbReference type="GO" id="GO:0005886">
    <property type="term" value="C:plasma membrane"/>
    <property type="evidence" value="ECO:0007669"/>
    <property type="project" value="TreeGrafter"/>
</dbReference>
<dbReference type="GO" id="GO:0005509">
    <property type="term" value="F:calcium ion binding"/>
    <property type="evidence" value="ECO:0007669"/>
    <property type="project" value="InterPro"/>
</dbReference>
<comment type="caution">
    <text evidence="6">The sequence shown here is derived from an EMBL/GenBank/DDBJ whole genome shotgun (WGS) entry which is preliminary data.</text>
</comment>
<dbReference type="InterPro" id="IPR001464">
    <property type="entry name" value="Annexin"/>
</dbReference>
<dbReference type="InterPro" id="IPR037104">
    <property type="entry name" value="Annexin_sf"/>
</dbReference>
<dbReference type="GO" id="GO:0001786">
    <property type="term" value="F:phosphatidylserine binding"/>
    <property type="evidence" value="ECO:0007669"/>
    <property type="project" value="TreeGrafter"/>
</dbReference>
<dbReference type="Pfam" id="PF00191">
    <property type="entry name" value="Annexin"/>
    <property type="match status" value="3"/>
</dbReference>
<dbReference type="PANTHER" id="PTHR10502:SF196">
    <property type="entry name" value="ANNEXIN D4"/>
    <property type="match status" value="1"/>
</dbReference>
<evidence type="ECO:0000313" key="6">
    <source>
        <dbReference type="EMBL" id="RZB81926.1"/>
    </source>
</evidence>
<dbReference type="EMBL" id="QZWG01000011">
    <property type="protein sequence ID" value="RZB81926.1"/>
    <property type="molecule type" value="Genomic_DNA"/>
</dbReference>
<evidence type="ECO:0000256" key="5">
    <source>
        <dbReference type="ARBA" id="ARBA00023302"/>
    </source>
</evidence>
<evidence type="ECO:0000256" key="4">
    <source>
        <dbReference type="ARBA" id="ARBA00023216"/>
    </source>
</evidence>
<evidence type="ECO:0000313" key="7">
    <source>
        <dbReference type="Proteomes" id="UP000289340"/>
    </source>
</evidence>
<protein>
    <submittedName>
        <fullName evidence="6">Annexin D4 isoform B</fullName>
    </submittedName>
</protein>
<gene>
    <name evidence="6" type="ORF">D0Y65_031239</name>
</gene>
<organism evidence="6 7">
    <name type="scientific">Glycine soja</name>
    <name type="common">Wild soybean</name>
    <dbReference type="NCBI Taxonomy" id="3848"/>
    <lineage>
        <taxon>Eukaryota</taxon>
        <taxon>Viridiplantae</taxon>
        <taxon>Streptophyta</taxon>
        <taxon>Embryophyta</taxon>
        <taxon>Tracheophyta</taxon>
        <taxon>Spermatophyta</taxon>
        <taxon>Magnoliopsida</taxon>
        <taxon>eudicotyledons</taxon>
        <taxon>Gunneridae</taxon>
        <taxon>Pentapetalae</taxon>
        <taxon>rosids</taxon>
        <taxon>fabids</taxon>
        <taxon>Fabales</taxon>
        <taxon>Fabaceae</taxon>
        <taxon>Papilionoideae</taxon>
        <taxon>50 kb inversion clade</taxon>
        <taxon>NPAAA clade</taxon>
        <taxon>indigoferoid/millettioid clade</taxon>
        <taxon>Phaseoleae</taxon>
        <taxon>Glycine</taxon>
        <taxon>Glycine subgen. Soja</taxon>
    </lineage>
</organism>
<dbReference type="GO" id="GO:0009409">
    <property type="term" value="P:response to cold"/>
    <property type="evidence" value="ECO:0007669"/>
    <property type="project" value="TreeGrafter"/>
</dbReference>
<keyword evidence="4" id="KW-0041">Annexin</keyword>
<dbReference type="GO" id="GO:0005544">
    <property type="term" value="F:calcium-dependent phospholipid binding"/>
    <property type="evidence" value="ECO:0007669"/>
    <property type="project" value="UniProtKB-KW"/>
</dbReference>
<evidence type="ECO:0000256" key="2">
    <source>
        <dbReference type="ARBA" id="ARBA00022737"/>
    </source>
</evidence>
<dbReference type="SMART" id="SM00335">
    <property type="entry name" value="ANX"/>
    <property type="match status" value="3"/>
</dbReference>
<dbReference type="InterPro" id="IPR018502">
    <property type="entry name" value="Annexin_repeat"/>
</dbReference>
<dbReference type="Proteomes" id="UP000289340">
    <property type="component" value="Chromosome 11"/>
</dbReference>
<dbReference type="PANTHER" id="PTHR10502">
    <property type="entry name" value="ANNEXIN"/>
    <property type="match status" value="1"/>
</dbReference>
<keyword evidence="7" id="KW-1185">Reference proteome</keyword>
<sequence>MHPWERDARLVKEALKKGPNEYGVLIEVACTRSSEELLGARKAYHSLFDHSIEEDVASHIHGIERKLLVALLSAYRYEGTKVKDDTAKSEAKTLSNAIKNAHKKPLNEDDEVIRILATRSKLHIQAVCKHYKEISGKNLDEDLDDLRFKEAVQCLCTPQIYFSKVLNAALKIDVDKNTKKSLTRVIVTRADIDMKDIKADYHNLYGVSLPQKVEEVARGSYKDFLLNLIVRGG</sequence>
<accession>A0A445I7A7</accession>
<evidence type="ECO:0000256" key="1">
    <source>
        <dbReference type="ARBA" id="ARBA00022723"/>
    </source>
</evidence>
<dbReference type="GO" id="GO:0009414">
    <property type="term" value="P:response to water deprivation"/>
    <property type="evidence" value="ECO:0007669"/>
    <property type="project" value="TreeGrafter"/>
</dbReference>
<dbReference type="SUPFAM" id="SSF47874">
    <property type="entry name" value="Annexin"/>
    <property type="match status" value="1"/>
</dbReference>
<dbReference type="PRINTS" id="PR00196">
    <property type="entry name" value="ANNEXIN"/>
</dbReference>
<reference evidence="6 7" key="1">
    <citation type="submission" date="2018-09" db="EMBL/GenBank/DDBJ databases">
        <title>A high-quality reference genome of wild soybean provides a powerful tool to mine soybean genomes.</title>
        <authorList>
            <person name="Xie M."/>
            <person name="Chung C.Y.L."/>
            <person name="Li M.-W."/>
            <person name="Wong F.-L."/>
            <person name="Chan T.-F."/>
            <person name="Lam H.-M."/>
        </authorList>
    </citation>
    <scope>NUCLEOTIDE SEQUENCE [LARGE SCALE GENOMIC DNA]</scope>
    <source>
        <strain evidence="7">cv. W05</strain>
        <tissue evidence="6">Hypocotyl of etiolated seedlings</tissue>
    </source>
</reference>
<dbReference type="FunFam" id="1.10.220.10:FF:000014">
    <property type="entry name" value="annexin D4"/>
    <property type="match status" value="1"/>
</dbReference>
<dbReference type="AlphaFoldDB" id="A0A445I7A7"/>
<dbReference type="GO" id="GO:0005737">
    <property type="term" value="C:cytoplasm"/>
    <property type="evidence" value="ECO:0007669"/>
    <property type="project" value="TreeGrafter"/>
</dbReference>
<dbReference type="Gene3D" id="1.10.220.10">
    <property type="entry name" value="Annexin"/>
    <property type="match status" value="3"/>
</dbReference>